<dbReference type="OMA" id="YWENITV"/>
<dbReference type="GeneID" id="6006410"/>
<sequence>MTSGQKTRTDHKYGVKDKDWYWELVELEVEGHIFNVPKYHLIHGSERFAAAYGIRNKGKPSTPDPAPDGEPPVPVVDLIGHDAPIPLVHVQLEEFRIFLSFLYPIKISFTIEYTKDEWIVILKFASFWHFEDIKRMAMEELESIRLSPPEKICLAKRFYIAEWLLDGYEELIDNPQTMSMDVSEEIGHESAVRVFMCRENRQQYLREGREYLKQVFAKELEIIRQRSQLCPIYGDNLLHLQFKQDRAWVKKQECSEVKQEPGEN</sequence>
<dbReference type="Proteomes" id="UP000001861">
    <property type="component" value="Unassembled WGS sequence"/>
</dbReference>
<keyword evidence="2" id="KW-1185">Reference proteome</keyword>
<dbReference type="KEGG" id="cci:CC1G_04660"/>
<dbReference type="SUPFAM" id="SSF54695">
    <property type="entry name" value="POZ domain"/>
    <property type="match status" value="1"/>
</dbReference>
<comment type="caution">
    <text evidence="1">The sequence shown here is derived from an EMBL/GenBank/DDBJ whole genome shotgun (WGS) entry which is preliminary data.</text>
</comment>
<dbReference type="EMBL" id="AACS02000003">
    <property type="protein sequence ID" value="EAU91893.1"/>
    <property type="molecule type" value="Genomic_DNA"/>
</dbReference>
<gene>
    <name evidence="1" type="ORF">CC1G_04660</name>
</gene>
<evidence type="ECO:0000313" key="1">
    <source>
        <dbReference type="EMBL" id="EAU91893.1"/>
    </source>
</evidence>
<dbReference type="OrthoDB" id="3223751at2759"/>
<evidence type="ECO:0000313" key="2">
    <source>
        <dbReference type="Proteomes" id="UP000001861"/>
    </source>
</evidence>
<proteinExistence type="predicted"/>
<organism evidence="1 2">
    <name type="scientific">Coprinopsis cinerea (strain Okayama-7 / 130 / ATCC MYA-4618 / FGSC 9003)</name>
    <name type="common">Inky cap fungus</name>
    <name type="synonym">Hormographiella aspergillata</name>
    <dbReference type="NCBI Taxonomy" id="240176"/>
    <lineage>
        <taxon>Eukaryota</taxon>
        <taxon>Fungi</taxon>
        <taxon>Dikarya</taxon>
        <taxon>Basidiomycota</taxon>
        <taxon>Agaricomycotina</taxon>
        <taxon>Agaricomycetes</taxon>
        <taxon>Agaricomycetidae</taxon>
        <taxon>Agaricales</taxon>
        <taxon>Agaricineae</taxon>
        <taxon>Psathyrellaceae</taxon>
        <taxon>Coprinopsis</taxon>
    </lineage>
</organism>
<dbReference type="STRING" id="240176.A8N553"/>
<dbReference type="AlphaFoldDB" id="A8N553"/>
<dbReference type="InterPro" id="IPR011333">
    <property type="entry name" value="SKP1/BTB/POZ_sf"/>
</dbReference>
<dbReference type="InParanoid" id="A8N553"/>
<dbReference type="RefSeq" id="XP_001829971.1">
    <property type="nucleotide sequence ID" value="XM_001829919.2"/>
</dbReference>
<dbReference type="Gene3D" id="3.30.710.10">
    <property type="entry name" value="Potassium Channel Kv1.1, Chain A"/>
    <property type="match status" value="1"/>
</dbReference>
<name>A8N553_COPC7</name>
<evidence type="ECO:0008006" key="3">
    <source>
        <dbReference type="Google" id="ProtNLM"/>
    </source>
</evidence>
<reference evidence="1 2" key="1">
    <citation type="journal article" date="2010" name="Proc. Natl. Acad. Sci. U.S.A.">
        <title>Insights into evolution of multicellular fungi from the assembled chromosomes of the mushroom Coprinopsis cinerea (Coprinus cinereus).</title>
        <authorList>
            <person name="Stajich J.E."/>
            <person name="Wilke S.K."/>
            <person name="Ahren D."/>
            <person name="Au C.H."/>
            <person name="Birren B.W."/>
            <person name="Borodovsky M."/>
            <person name="Burns C."/>
            <person name="Canback B."/>
            <person name="Casselton L.A."/>
            <person name="Cheng C.K."/>
            <person name="Deng J."/>
            <person name="Dietrich F.S."/>
            <person name="Fargo D.C."/>
            <person name="Farman M.L."/>
            <person name="Gathman A.C."/>
            <person name="Goldberg J."/>
            <person name="Guigo R."/>
            <person name="Hoegger P.J."/>
            <person name="Hooker J.B."/>
            <person name="Huggins A."/>
            <person name="James T.Y."/>
            <person name="Kamada T."/>
            <person name="Kilaru S."/>
            <person name="Kodira C."/>
            <person name="Kues U."/>
            <person name="Kupfer D."/>
            <person name="Kwan H.S."/>
            <person name="Lomsadze A."/>
            <person name="Li W."/>
            <person name="Lilly W.W."/>
            <person name="Ma L.J."/>
            <person name="Mackey A.J."/>
            <person name="Manning G."/>
            <person name="Martin F."/>
            <person name="Muraguchi H."/>
            <person name="Natvig D.O."/>
            <person name="Palmerini H."/>
            <person name="Ramesh M.A."/>
            <person name="Rehmeyer C.J."/>
            <person name="Roe B.A."/>
            <person name="Shenoy N."/>
            <person name="Stanke M."/>
            <person name="Ter-Hovhannisyan V."/>
            <person name="Tunlid A."/>
            <person name="Velagapudi R."/>
            <person name="Vision T.J."/>
            <person name="Zeng Q."/>
            <person name="Zolan M.E."/>
            <person name="Pukkila P.J."/>
        </authorList>
    </citation>
    <scope>NUCLEOTIDE SEQUENCE [LARGE SCALE GENOMIC DNA]</scope>
    <source>
        <strain evidence="2">Okayama-7 / 130 / ATCC MYA-4618 / FGSC 9003</strain>
    </source>
</reference>
<accession>A8N553</accession>
<dbReference type="VEuPathDB" id="FungiDB:CC1G_04660"/>
<protein>
    <recommendedName>
        <fullName evidence="3">BTB domain-containing protein</fullName>
    </recommendedName>
</protein>